<dbReference type="EMBL" id="FNVO01000003">
    <property type="protein sequence ID" value="SEG13211.1"/>
    <property type="molecule type" value="Genomic_DNA"/>
</dbReference>
<sequence length="211" mass="21751">MAKVPFGPHPDDASGPRAHPRGRTRQPLHRAYRCPATARSPQVREASVERYRGFAALHGVLAAGPQIRVGRLWAGGLIAALCAVLVTVAGALVARGVLHVPVPVPVSPRVDGLAVSAAYALCMGALTLQATGLLHVLMLVSPRPVSMLAWVCGPVTGIATLAPLVVRAGLEARIATAAINLATGLVVIGLLAATASLSARWPGPPDLDPWP</sequence>
<dbReference type="AlphaFoldDB" id="A0A1H5XN62"/>
<dbReference type="Proteomes" id="UP000236723">
    <property type="component" value="Unassembled WGS sequence"/>
</dbReference>
<organism evidence="3 4">
    <name type="scientific">Thermomonospora echinospora</name>
    <dbReference type="NCBI Taxonomy" id="1992"/>
    <lineage>
        <taxon>Bacteria</taxon>
        <taxon>Bacillati</taxon>
        <taxon>Actinomycetota</taxon>
        <taxon>Actinomycetes</taxon>
        <taxon>Streptosporangiales</taxon>
        <taxon>Thermomonosporaceae</taxon>
        <taxon>Thermomonospora</taxon>
    </lineage>
</organism>
<feature type="compositionally biased region" description="Basic residues" evidence="1">
    <location>
        <begin position="18"/>
        <end position="31"/>
    </location>
</feature>
<keyword evidence="4" id="KW-1185">Reference proteome</keyword>
<protein>
    <submittedName>
        <fullName evidence="3">Uncharacterized protein</fullName>
    </submittedName>
</protein>
<keyword evidence="2" id="KW-1133">Transmembrane helix</keyword>
<reference evidence="4" key="1">
    <citation type="submission" date="2016-10" db="EMBL/GenBank/DDBJ databases">
        <authorList>
            <person name="Varghese N."/>
            <person name="Submissions S."/>
        </authorList>
    </citation>
    <scope>NUCLEOTIDE SEQUENCE [LARGE SCALE GENOMIC DNA]</scope>
    <source>
        <strain evidence="4">DSM 43163</strain>
    </source>
</reference>
<gene>
    <name evidence="3" type="ORF">SAMN04489712_103331</name>
</gene>
<feature type="transmembrane region" description="Helical" evidence="2">
    <location>
        <begin position="172"/>
        <end position="193"/>
    </location>
</feature>
<feature type="region of interest" description="Disordered" evidence="1">
    <location>
        <begin position="1"/>
        <end position="31"/>
    </location>
</feature>
<feature type="transmembrane region" description="Helical" evidence="2">
    <location>
        <begin position="72"/>
        <end position="98"/>
    </location>
</feature>
<dbReference type="Pfam" id="PF19545">
    <property type="entry name" value="DUF6069"/>
    <property type="match status" value="1"/>
</dbReference>
<dbReference type="RefSeq" id="WP_103937263.1">
    <property type="nucleotide sequence ID" value="NZ_FNVO01000003.1"/>
</dbReference>
<keyword evidence="2" id="KW-0472">Membrane</keyword>
<feature type="transmembrane region" description="Helical" evidence="2">
    <location>
        <begin position="147"/>
        <end position="166"/>
    </location>
</feature>
<proteinExistence type="predicted"/>
<dbReference type="InterPro" id="IPR045713">
    <property type="entry name" value="DUF6069"/>
</dbReference>
<name>A0A1H5XN62_9ACTN</name>
<dbReference type="OrthoDB" id="3483598at2"/>
<evidence type="ECO:0000256" key="1">
    <source>
        <dbReference type="SAM" id="MobiDB-lite"/>
    </source>
</evidence>
<feature type="transmembrane region" description="Helical" evidence="2">
    <location>
        <begin position="118"/>
        <end position="140"/>
    </location>
</feature>
<evidence type="ECO:0000313" key="4">
    <source>
        <dbReference type="Proteomes" id="UP000236723"/>
    </source>
</evidence>
<accession>A0A1H5XN62</accession>
<evidence type="ECO:0000313" key="3">
    <source>
        <dbReference type="EMBL" id="SEG13211.1"/>
    </source>
</evidence>
<evidence type="ECO:0000256" key="2">
    <source>
        <dbReference type="SAM" id="Phobius"/>
    </source>
</evidence>
<keyword evidence="2" id="KW-0812">Transmembrane</keyword>